<evidence type="ECO:0000256" key="6">
    <source>
        <dbReference type="ARBA" id="ARBA00048809"/>
    </source>
</evidence>
<comment type="caution">
    <text evidence="9">The sequence shown here is derived from an EMBL/GenBank/DDBJ whole genome shotgun (WGS) entry which is preliminary data.</text>
</comment>
<evidence type="ECO:0000256" key="2">
    <source>
        <dbReference type="ARBA" id="ARBA00009519"/>
    </source>
</evidence>
<proteinExistence type="inferred from homology"/>
<dbReference type="PANTHER" id="PTHR12260">
    <property type="entry name" value="DAMAGE-CONTROL PHOSPHATASE ARMT1"/>
    <property type="match status" value="1"/>
</dbReference>
<name>A0A8K0L2A6_9PEZI</name>
<protein>
    <recommendedName>
        <fullName evidence="7">Sugar phosphate phosphatase</fullName>
        <ecNumber evidence="7">3.1.3.-</ecNumber>
    </recommendedName>
</protein>
<dbReference type="Gene3D" id="1.20.930.60">
    <property type="match status" value="1"/>
</dbReference>
<evidence type="ECO:0000256" key="5">
    <source>
        <dbReference type="ARBA" id="ARBA00023211"/>
    </source>
</evidence>
<evidence type="ECO:0000256" key="4">
    <source>
        <dbReference type="ARBA" id="ARBA00022801"/>
    </source>
</evidence>
<dbReference type="GO" id="GO:0016791">
    <property type="term" value="F:phosphatase activity"/>
    <property type="evidence" value="ECO:0007669"/>
    <property type="project" value="TreeGrafter"/>
</dbReference>
<dbReference type="PANTHER" id="PTHR12260:SF6">
    <property type="entry name" value="DAMAGE-CONTROL PHOSPHATASE ARMT1"/>
    <property type="match status" value="1"/>
</dbReference>
<evidence type="ECO:0000256" key="1">
    <source>
        <dbReference type="ARBA" id="ARBA00001326"/>
    </source>
</evidence>
<comment type="catalytic activity">
    <reaction evidence="1 7">
        <text>beta-D-fructose 1-phosphate + H2O = D-fructose + phosphate</text>
        <dbReference type="Rhea" id="RHEA:35603"/>
        <dbReference type="ChEBI" id="CHEBI:15377"/>
        <dbReference type="ChEBI" id="CHEBI:37721"/>
        <dbReference type="ChEBI" id="CHEBI:43474"/>
        <dbReference type="ChEBI" id="CHEBI:138881"/>
    </reaction>
</comment>
<comment type="function">
    <text evidence="7">Metal-dependent phosphatase that shows phosphatase activity against several substrates, including fructose-1-phosphate and fructose-6-phosphate. Its preference for fructose-1-phosphate, a strong glycating agent that causes DNA damage rather than a canonical yeast metabolite, suggests a damage-control function in hexose phosphate metabolism.</text>
</comment>
<sequence length="481" mass="54210">MDHDTQEPQWNNSDQNSFAYQSARDRWPIIITGVIDDVHKAVGVTEVAGAEWDGKQVISKLAALKYELQHNRQLTPLEGNFDDIQRYNAELTARSPLHWHTAPWLFSECYMYRRMSLIFQDSQYWKTYDFFSNVKNSTFRSSRKAVLELTHKYNAIAAQLTSPPASFASATPEQRREADLLLFTEMCEISLWGNATDLSLLASASYVDIASLQGAEARKRAEKNILVNDVPAAFSSLWDLRERDPKSERRVDIVLDNSGFELFVDAVLAAYLIKANLATTIVFHPKDMPWFVSDVTPKDFSTLFQVLLNAKSLYETPSETEKANGVTPVSLTADEEKELQTLAEDWMFMYTEGKFVLRPNGFWTEGGSFWRLPKEKPDLMEDLRKAELVVFKGDLNYRKLLADAKWAPTTPFSKALGPLGPGSGLRVLSLRTCKGDVIAGLPEGRDEELKAMEGGGGDSGARKWAWTGKWAVIEYCDGKEG</sequence>
<dbReference type="GO" id="GO:0046872">
    <property type="term" value="F:metal ion binding"/>
    <property type="evidence" value="ECO:0007669"/>
    <property type="project" value="UniProtKB-UniRule"/>
</dbReference>
<dbReference type="EC" id="3.1.3.-" evidence="7"/>
<dbReference type="InterPro" id="IPR036075">
    <property type="entry name" value="ARMT-1-like_metal-bd_sf"/>
</dbReference>
<gene>
    <name evidence="9" type="ORF">KVT40_003675</name>
</gene>
<comment type="similarity">
    <text evidence="2 7">Belongs to the damage-control phosphatase family. Sugar phosphate phosphatase III subfamily.</text>
</comment>
<comment type="cofactor">
    <cofactor evidence="7">
        <name>Mn(2+)</name>
        <dbReference type="ChEBI" id="CHEBI:29035"/>
    </cofactor>
    <cofactor evidence="7">
        <name>Ni(2+)</name>
        <dbReference type="ChEBI" id="CHEBI:49786"/>
    </cofactor>
</comment>
<keyword evidence="5 7" id="KW-0464">Manganese</keyword>
<dbReference type="FunFam" id="1.20.930.60:FF:000002">
    <property type="entry name" value="Protein-glutamate O-methyltransferase C1393.13"/>
    <property type="match status" value="1"/>
</dbReference>
<dbReference type="EMBL" id="JAESVG020000004">
    <property type="protein sequence ID" value="KAG8627802.1"/>
    <property type="molecule type" value="Genomic_DNA"/>
</dbReference>
<keyword evidence="4 7" id="KW-0378">Hydrolase</keyword>
<reference evidence="9" key="1">
    <citation type="submission" date="2021-07" db="EMBL/GenBank/DDBJ databases">
        <title>Elsinoe batatas strain:CRI-CJ2 Genome sequencing and assembly.</title>
        <authorList>
            <person name="Huang L."/>
        </authorList>
    </citation>
    <scope>NUCLEOTIDE SEQUENCE</scope>
    <source>
        <strain evidence="9">CRI-CJ2</strain>
    </source>
</reference>
<dbReference type="OrthoDB" id="541375at2759"/>
<keyword evidence="3 7" id="KW-0479">Metal-binding</keyword>
<dbReference type="AlphaFoldDB" id="A0A8K0L2A6"/>
<dbReference type="Gene3D" id="3.40.50.10880">
    <property type="entry name" value="Uncharacterised protein PF01937, DUF89, domain 3"/>
    <property type="match status" value="1"/>
</dbReference>
<evidence type="ECO:0000313" key="10">
    <source>
        <dbReference type="Proteomes" id="UP000809789"/>
    </source>
</evidence>
<keyword evidence="10" id="KW-1185">Reference proteome</keyword>
<dbReference type="GO" id="GO:0006974">
    <property type="term" value="P:DNA damage response"/>
    <property type="evidence" value="ECO:0007669"/>
    <property type="project" value="TreeGrafter"/>
</dbReference>
<evidence type="ECO:0000259" key="8">
    <source>
        <dbReference type="Pfam" id="PF01937"/>
    </source>
</evidence>
<comment type="catalytic activity">
    <reaction evidence="6 7">
        <text>beta-D-fructose 6-phosphate = dihydroxyacetone + D-glyceraldehyde 3-phosphate</text>
        <dbReference type="Rhea" id="RHEA:28002"/>
        <dbReference type="ChEBI" id="CHEBI:16016"/>
        <dbReference type="ChEBI" id="CHEBI:57634"/>
        <dbReference type="ChEBI" id="CHEBI:59776"/>
    </reaction>
</comment>
<dbReference type="InterPro" id="IPR039763">
    <property type="entry name" value="ARMT1"/>
</dbReference>
<dbReference type="SUPFAM" id="SSF111321">
    <property type="entry name" value="AF1104-like"/>
    <property type="match status" value="1"/>
</dbReference>
<organism evidence="9 10">
    <name type="scientific">Elsinoe batatas</name>
    <dbReference type="NCBI Taxonomy" id="2601811"/>
    <lineage>
        <taxon>Eukaryota</taxon>
        <taxon>Fungi</taxon>
        <taxon>Dikarya</taxon>
        <taxon>Ascomycota</taxon>
        <taxon>Pezizomycotina</taxon>
        <taxon>Dothideomycetes</taxon>
        <taxon>Dothideomycetidae</taxon>
        <taxon>Myriangiales</taxon>
        <taxon>Elsinoaceae</taxon>
        <taxon>Elsinoe</taxon>
    </lineage>
</organism>
<evidence type="ECO:0000313" key="9">
    <source>
        <dbReference type="EMBL" id="KAG8627802.1"/>
    </source>
</evidence>
<dbReference type="GO" id="GO:0005634">
    <property type="term" value="C:nucleus"/>
    <property type="evidence" value="ECO:0007669"/>
    <property type="project" value="TreeGrafter"/>
</dbReference>
<accession>A0A8K0L2A6</accession>
<comment type="domain">
    <text evidence="7">Subfamily III proteins have a conserved RTxK motif about 40-50 residues from the C-terminus; the threonine may be replaced by serine or cysteine.</text>
</comment>
<evidence type="ECO:0000256" key="3">
    <source>
        <dbReference type="ARBA" id="ARBA00022723"/>
    </source>
</evidence>
<evidence type="ECO:0000256" key="7">
    <source>
        <dbReference type="RuleBase" id="RU367030"/>
    </source>
</evidence>
<dbReference type="Pfam" id="PF01937">
    <property type="entry name" value="ARMT1-like_dom"/>
    <property type="match status" value="1"/>
</dbReference>
<feature type="domain" description="Damage-control phosphatase ARMT1-like metal-binding" evidence="8">
    <location>
        <begin position="23"/>
        <end position="448"/>
    </location>
</feature>
<dbReference type="Proteomes" id="UP000809789">
    <property type="component" value="Unassembled WGS sequence"/>
</dbReference>
<dbReference type="InterPro" id="IPR002791">
    <property type="entry name" value="ARMT1-like_metal-bd"/>
</dbReference>